<evidence type="ECO:0000256" key="5">
    <source>
        <dbReference type="ARBA" id="ARBA00022679"/>
    </source>
</evidence>
<evidence type="ECO:0000313" key="11">
    <source>
        <dbReference type="Proteomes" id="UP000248688"/>
    </source>
</evidence>
<name>A0A2Z4IHN8_9BACT</name>
<gene>
    <name evidence="10" type="primary">folP</name>
    <name evidence="10" type="ORF">DN752_07255</name>
</gene>
<feature type="domain" description="Pterin-binding" evidence="9">
    <location>
        <begin position="34"/>
        <end position="287"/>
    </location>
</feature>
<proteinExistence type="predicted"/>
<evidence type="ECO:0000256" key="4">
    <source>
        <dbReference type="ARBA" id="ARBA00012458"/>
    </source>
</evidence>
<keyword evidence="8" id="KW-0289">Folate biosynthesis</keyword>
<keyword evidence="7" id="KW-0460">Magnesium</keyword>
<keyword evidence="6" id="KW-0479">Metal-binding</keyword>
<comment type="cofactor">
    <cofactor evidence="2">
        <name>Mg(2+)</name>
        <dbReference type="ChEBI" id="CHEBI:18420"/>
    </cofactor>
</comment>
<dbReference type="GO" id="GO:0046654">
    <property type="term" value="P:tetrahydrofolate biosynthetic process"/>
    <property type="evidence" value="ECO:0007669"/>
    <property type="project" value="TreeGrafter"/>
</dbReference>
<dbReference type="PANTHER" id="PTHR20941:SF1">
    <property type="entry name" value="FOLIC ACID SYNTHESIS PROTEIN FOL1"/>
    <property type="match status" value="1"/>
</dbReference>
<dbReference type="EC" id="2.5.1.15" evidence="4"/>
<protein>
    <recommendedName>
        <fullName evidence="4">dihydropteroate synthase</fullName>
        <ecNumber evidence="4">2.5.1.15</ecNumber>
    </recommendedName>
</protein>
<evidence type="ECO:0000313" key="10">
    <source>
        <dbReference type="EMBL" id="AWW29933.1"/>
    </source>
</evidence>
<dbReference type="Proteomes" id="UP000248688">
    <property type="component" value="Chromosome"/>
</dbReference>
<accession>A0A2Z4IHN8</accession>
<dbReference type="GO" id="GO:0046872">
    <property type="term" value="F:metal ion binding"/>
    <property type="evidence" value="ECO:0007669"/>
    <property type="project" value="UniProtKB-KW"/>
</dbReference>
<dbReference type="Pfam" id="PF00809">
    <property type="entry name" value="Pterin_bind"/>
    <property type="match status" value="1"/>
</dbReference>
<dbReference type="KEGG" id="est:DN752_07255"/>
<dbReference type="InterPro" id="IPR045031">
    <property type="entry name" value="DHP_synth-like"/>
</dbReference>
<dbReference type="OrthoDB" id="9811744at2"/>
<keyword evidence="11" id="KW-1185">Reference proteome</keyword>
<dbReference type="PROSITE" id="PS00793">
    <property type="entry name" value="DHPS_2"/>
    <property type="match status" value="1"/>
</dbReference>
<dbReference type="EMBL" id="CP030041">
    <property type="protein sequence ID" value="AWW29933.1"/>
    <property type="molecule type" value="Genomic_DNA"/>
</dbReference>
<dbReference type="PANTHER" id="PTHR20941">
    <property type="entry name" value="FOLATE SYNTHESIS PROTEINS"/>
    <property type="match status" value="1"/>
</dbReference>
<reference evidence="10 11" key="1">
    <citation type="submission" date="2018-06" db="EMBL/GenBank/DDBJ databases">
        <title>Echinicola strongylocentroti sp. nov., isolated from a sea urchin Strongylocentrotus intermedius.</title>
        <authorList>
            <person name="Bae S.S."/>
        </authorList>
    </citation>
    <scope>NUCLEOTIDE SEQUENCE [LARGE SCALE GENOMIC DNA]</scope>
    <source>
        <strain evidence="10 11">MEBiC08714</strain>
    </source>
</reference>
<dbReference type="PROSITE" id="PS50972">
    <property type="entry name" value="PTERIN_BINDING"/>
    <property type="match status" value="1"/>
</dbReference>
<evidence type="ECO:0000256" key="2">
    <source>
        <dbReference type="ARBA" id="ARBA00001946"/>
    </source>
</evidence>
<dbReference type="GO" id="GO:0005829">
    <property type="term" value="C:cytosol"/>
    <property type="evidence" value="ECO:0007669"/>
    <property type="project" value="TreeGrafter"/>
</dbReference>
<dbReference type="NCBIfam" id="TIGR01496">
    <property type="entry name" value="DHPS"/>
    <property type="match status" value="1"/>
</dbReference>
<evidence type="ECO:0000259" key="9">
    <source>
        <dbReference type="PROSITE" id="PS50972"/>
    </source>
</evidence>
<comment type="pathway">
    <text evidence="3">Cofactor biosynthesis; tetrahydrofolate biosynthesis; 7,8-dihydrofolate from 2-amino-4-hydroxy-6-hydroxymethyl-7,8-dihydropteridine diphosphate and 4-aminobenzoate: step 1/2.</text>
</comment>
<keyword evidence="5 10" id="KW-0808">Transferase</keyword>
<evidence type="ECO:0000256" key="6">
    <source>
        <dbReference type="ARBA" id="ARBA00022723"/>
    </source>
</evidence>
<dbReference type="CDD" id="cd00739">
    <property type="entry name" value="DHPS"/>
    <property type="match status" value="1"/>
</dbReference>
<dbReference type="GO" id="GO:0046656">
    <property type="term" value="P:folic acid biosynthetic process"/>
    <property type="evidence" value="ECO:0007669"/>
    <property type="project" value="UniProtKB-KW"/>
</dbReference>
<evidence type="ECO:0000256" key="7">
    <source>
        <dbReference type="ARBA" id="ARBA00022842"/>
    </source>
</evidence>
<evidence type="ECO:0000256" key="3">
    <source>
        <dbReference type="ARBA" id="ARBA00004763"/>
    </source>
</evidence>
<comment type="catalytic activity">
    <reaction evidence="1">
        <text>(7,8-dihydropterin-6-yl)methyl diphosphate + 4-aminobenzoate = 7,8-dihydropteroate + diphosphate</text>
        <dbReference type="Rhea" id="RHEA:19949"/>
        <dbReference type="ChEBI" id="CHEBI:17836"/>
        <dbReference type="ChEBI" id="CHEBI:17839"/>
        <dbReference type="ChEBI" id="CHEBI:33019"/>
        <dbReference type="ChEBI" id="CHEBI:72950"/>
        <dbReference type="EC" id="2.5.1.15"/>
    </reaction>
</comment>
<sequence length="294" mass="32480">MKDTPNSSSETEDKLFPPKITLQVKGKLIQLDDPCVMGILNVTPDSFFAASRVTDNGSLLIDQAENMIREGAAILDLGGYSSRPGAANVSTEDEIQRIIPAVKRLKKHFPDTLLSIDTFRHEVAKEAFAEGADIINDISGGELDSAMIPTVGKLNIPYICMHMRGNPETMQAQTEYNDIEREILFFFNEKLNQCHKAGIKDVIIDPGFGFAKTLAQNYRILKNLSYFKTIKSPILAGVSRKSMIYKTLGVSPEEALNGTTALNMAALLNGAKILRVHDVKEASETIKLYKQLYP</sequence>
<dbReference type="SUPFAM" id="SSF51717">
    <property type="entry name" value="Dihydropteroate synthetase-like"/>
    <property type="match status" value="1"/>
</dbReference>
<dbReference type="GO" id="GO:0004156">
    <property type="term" value="F:dihydropteroate synthase activity"/>
    <property type="evidence" value="ECO:0007669"/>
    <property type="project" value="UniProtKB-EC"/>
</dbReference>
<dbReference type="RefSeq" id="WP_112783330.1">
    <property type="nucleotide sequence ID" value="NZ_CP030041.1"/>
</dbReference>
<dbReference type="InterPro" id="IPR000489">
    <property type="entry name" value="Pterin-binding_dom"/>
</dbReference>
<dbReference type="InterPro" id="IPR011005">
    <property type="entry name" value="Dihydropteroate_synth-like_sf"/>
</dbReference>
<dbReference type="AlphaFoldDB" id="A0A2Z4IHN8"/>
<organism evidence="10 11">
    <name type="scientific">Echinicola strongylocentroti</name>
    <dbReference type="NCBI Taxonomy" id="1795355"/>
    <lineage>
        <taxon>Bacteria</taxon>
        <taxon>Pseudomonadati</taxon>
        <taxon>Bacteroidota</taxon>
        <taxon>Cytophagia</taxon>
        <taxon>Cytophagales</taxon>
        <taxon>Cyclobacteriaceae</taxon>
        <taxon>Echinicola</taxon>
    </lineage>
</organism>
<dbReference type="Gene3D" id="3.20.20.20">
    <property type="entry name" value="Dihydropteroate synthase-like"/>
    <property type="match status" value="1"/>
</dbReference>
<evidence type="ECO:0000256" key="8">
    <source>
        <dbReference type="ARBA" id="ARBA00022909"/>
    </source>
</evidence>
<dbReference type="InterPro" id="IPR006390">
    <property type="entry name" value="DHP_synth_dom"/>
</dbReference>
<evidence type="ECO:0000256" key="1">
    <source>
        <dbReference type="ARBA" id="ARBA00000012"/>
    </source>
</evidence>